<feature type="transmembrane region" description="Helical" evidence="5">
    <location>
        <begin position="375"/>
        <end position="399"/>
    </location>
</feature>
<evidence type="ECO:0000256" key="1">
    <source>
        <dbReference type="ARBA" id="ARBA00004141"/>
    </source>
</evidence>
<evidence type="ECO:0000256" key="4">
    <source>
        <dbReference type="ARBA" id="ARBA00023136"/>
    </source>
</evidence>
<dbReference type="Proteomes" id="UP000774617">
    <property type="component" value="Unassembled WGS sequence"/>
</dbReference>
<dbReference type="InterPro" id="IPR051788">
    <property type="entry name" value="MFS_Transporter"/>
</dbReference>
<evidence type="ECO:0000256" key="3">
    <source>
        <dbReference type="ARBA" id="ARBA00022989"/>
    </source>
</evidence>
<feature type="domain" description="Major facilitator superfamily (MFS) profile" evidence="6">
    <location>
        <begin position="39"/>
        <end position="428"/>
    </location>
</feature>
<name>A0ABQ8GJ27_9PEZI</name>
<feature type="transmembrane region" description="Helical" evidence="5">
    <location>
        <begin position="194"/>
        <end position="214"/>
    </location>
</feature>
<feature type="transmembrane region" description="Helical" evidence="5">
    <location>
        <begin position="40"/>
        <end position="64"/>
    </location>
</feature>
<dbReference type="PANTHER" id="PTHR23514">
    <property type="entry name" value="BYPASS OF STOP CODON PROTEIN 6"/>
    <property type="match status" value="1"/>
</dbReference>
<keyword evidence="2 5" id="KW-0812">Transmembrane</keyword>
<dbReference type="PANTHER" id="PTHR23514:SF16">
    <property type="entry name" value="TRANSPORTER, PUTATIVE (AFU_ORTHOLOGUE AFUA_2G17270)-RELATED"/>
    <property type="match status" value="1"/>
</dbReference>
<feature type="transmembrane region" description="Helical" evidence="5">
    <location>
        <begin position="160"/>
        <end position="182"/>
    </location>
</feature>
<comment type="subcellular location">
    <subcellularLocation>
        <location evidence="1">Membrane</location>
        <topology evidence="1">Multi-pass membrane protein</topology>
    </subcellularLocation>
</comment>
<keyword evidence="4 5" id="KW-0472">Membrane</keyword>
<protein>
    <submittedName>
        <fullName evidence="7">MFS transporter</fullName>
    </submittedName>
</protein>
<comment type="caution">
    <text evidence="7">The sequence shown here is derived from an EMBL/GenBank/DDBJ whole genome shotgun (WGS) entry which is preliminary data.</text>
</comment>
<evidence type="ECO:0000256" key="2">
    <source>
        <dbReference type="ARBA" id="ARBA00022692"/>
    </source>
</evidence>
<sequence length="434" mass="47156">MTGLEARREESIELPQAGQHHGSPLNAEPEPVAPRTHIKLISAGFSFFVAGVNDSSLGALIPYLIRSYGINTAMVSVIYAITFSGWFFAAITNSHLCQYLDLGAMLALGAFLQILSHALRFWFPPFPLFAITFGMVSLGQAYQDAHSNNFVSSVKAAHRWLSAIHATYSGGTLLGPFVSTAIASAETPSRWNLFYTVPLVLGVANIILCIFAFWDTFRLKTTPSINSETIDESRNREALSQMKETLRTPSVWLLSLFYFFYLGASSTANGWVVEYLVEVRNGKLSDMGYVPAGFNGGTFLGRLLLAEPTHRWGERRMVFIYSIIGVAFHLVFWLVPNIIAASVAISLLGFFIGPFFATGISVGSKLFSSHLRSSALALVFVLGQAGGSVFPAITGIVAAHAGVQVLQPVLVGLLAATAFSWLLVPKTSGLHHRE</sequence>
<feature type="transmembrane region" description="Helical" evidence="5">
    <location>
        <begin position="317"/>
        <end position="335"/>
    </location>
</feature>
<dbReference type="InterPro" id="IPR020846">
    <property type="entry name" value="MFS_dom"/>
</dbReference>
<dbReference type="PROSITE" id="PS50850">
    <property type="entry name" value="MFS"/>
    <property type="match status" value="1"/>
</dbReference>
<feature type="transmembrane region" description="Helical" evidence="5">
    <location>
        <begin position="288"/>
        <end position="305"/>
    </location>
</feature>
<feature type="transmembrane region" description="Helical" evidence="5">
    <location>
        <begin position="96"/>
        <end position="115"/>
    </location>
</feature>
<evidence type="ECO:0000313" key="7">
    <source>
        <dbReference type="EMBL" id="KAH7057289.1"/>
    </source>
</evidence>
<dbReference type="SUPFAM" id="SSF103473">
    <property type="entry name" value="MFS general substrate transporter"/>
    <property type="match status" value="1"/>
</dbReference>
<organism evidence="7 8">
    <name type="scientific">Macrophomina phaseolina</name>
    <dbReference type="NCBI Taxonomy" id="35725"/>
    <lineage>
        <taxon>Eukaryota</taxon>
        <taxon>Fungi</taxon>
        <taxon>Dikarya</taxon>
        <taxon>Ascomycota</taxon>
        <taxon>Pezizomycotina</taxon>
        <taxon>Dothideomycetes</taxon>
        <taxon>Dothideomycetes incertae sedis</taxon>
        <taxon>Botryosphaeriales</taxon>
        <taxon>Botryosphaeriaceae</taxon>
        <taxon>Macrophomina</taxon>
    </lineage>
</organism>
<dbReference type="InterPro" id="IPR036259">
    <property type="entry name" value="MFS_trans_sf"/>
</dbReference>
<evidence type="ECO:0000256" key="5">
    <source>
        <dbReference type="SAM" id="Phobius"/>
    </source>
</evidence>
<feature type="transmembrane region" description="Helical" evidence="5">
    <location>
        <begin position="251"/>
        <end position="268"/>
    </location>
</feature>
<feature type="transmembrane region" description="Helical" evidence="5">
    <location>
        <begin position="121"/>
        <end position="139"/>
    </location>
</feature>
<proteinExistence type="predicted"/>
<feature type="transmembrane region" description="Helical" evidence="5">
    <location>
        <begin position="70"/>
        <end position="89"/>
    </location>
</feature>
<feature type="transmembrane region" description="Helical" evidence="5">
    <location>
        <begin position="341"/>
        <end position="363"/>
    </location>
</feature>
<dbReference type="Pfam" id="PF07690">
    <property type="entry name" value="MFS_1"/>
    <property type="match status" value="1"/>
</dbReference>
<dbReference type="InterPro" id="IPR011701">
    <property type="entry name" value="MFS"/>
</dbReference>
<accession>A0ABQ8GJ27</accession>
<keyword evidence="3 5" id="KW-1133">Transmembrane helix</keyword>
<keyword evidence="8" id="KW-1185">Reference proteome</keyword>
<evidence type="ECO:0000313" key="8">
    <source>
        <dbReference type="Proteomes" id="UP000774617"/>
    </source>
</evidence>
<gene>
    <name evidence="7" type="ORF">B0J12DRAFT_697163</name>
</gene>
<feature type="transmembrane region" description="Helical" evidence="5">
    <location>
        <begin position="405"/>
        <end position="424"/>
    </location>
</feature>
<evidence type="ECO:0000259" key="6">
    <source>
        <dbReference type="PROSITE" id="PS50850"/>
    </source>
</evidence>
<dbReference type="EMBL" id="JAGTJR010000007">
    <property type="protein sequence ID" value="KAH7057289.1"/>
    <property type="molecule type" value="Genomic_DNA"/>
</dbReference>
<dbReference type="Gene3D" id="1.20.1250.20">
    <property type="entry name" value="MFS general substrate transporter like domains"/>
    <property type="match status" value="1"/>
</dbReference>
<reference evidence="7 8" key="1">
    <citation type="journal article" date="2021" name="Nat. Commun.">
        <title>Genetic determinants of endophytism in the Arabidopsis root mycobiome.</title>
        <authorList>
            <person name="Mesny F."/>
            <person name="Miyauchi S."/>
            <person name="Thiergart T."/>
            <person name="Pickel B."/>
            <person name="Atanasova L."/>
            <person name="Karlsson M."/>
            <person name="Huettel B."/>
            <person name="Barry K.W."/>
            <person name="Haridas S."/>
            <person name="Chen C."/>
            <person name="Bauer D."/>
            <person name="Andreopoulos W."/>
            <person name="Pangilinan J."/>
            <person name="LaButti K."/>
            <person name="Riley R."/>
            <person name="Lipzen A."/>
            <person name="Clum A."/>
            <person name="Drula E."/>
            <person name="Henrissat B."/>
            <person name="Kohler A."/>
            <person name="Grigoriev I.V."/>
            <person name="Martin F.M."/>
            <person name="Hacquard S."/>
        </authorList>
    </citation>
    <scope>NUCLEOTIDE SEQUENCE [LARGE SCALE GENOMIC DNA]</scope>
    <source>
        <strain evidence="7 8">MPI-SDFR-AT-0080</strain>
    </source>
</reference>